<evidence type="ECO:0000256" key="1">
    <source>
        <dbReference type="ARBA" id="ARBA00023125"/>
    </source>
</evidence>
<dbReference type="PANTHER" id="PTHR43479">
    <property type="entry name" value="ACREF/ENVCD OPERON REPRESSOR-RELATED"/>
    <property type="match status" value="1"/>
</dbReference>
<comment type="caution">
    <text evidence="4">The sequence shown here is derived from an EMBL/GenBank/DDBJ whole genome shotgun (WGS) entry which is preliminary data.</text>
</comment>
<evidence type="ECO:0000259" key="3">
    <source>
        <dbReference type="PROSITE" id="PS50977"/>
    </source>
</evidence>
<dbReference type="PROSITE" id="PS50977">
    <property type="entry name" value="HTH_TETR_2"/>
    <property type="match status" value="1"/>
</dbReference>
<accession>A0A8J6JBL9</accession>
<sequence>MPDIRTPQQTRSIEKKDRIIKAGFELFCEQGYYRTTTTQICRRAGISTGALYSYFKDKKDIFIAAFTDFLEGEYFNRLLAALSDFSEQFSIDSFLDECVHVLTEIYLNSYAALTELANMQLEDQKIMDKFSRFEDIFMAAVVDALAAHSIKTDNLPEKYYLVYILIETLAQEKLFHNHNTVDYETLKAEAYRIIKGYLLLEQG</sequence>
<proteinExistence type="predicted"/>
<feature type="domain" description="HTH tetR-type" evidence="3">
    <location>
        <begin position="13"/>
        <end position="73"/>
    </location>
</feature>
<organism evidence="4 5">
    <name type="scientific">Lawsonibacter faecis</name>
    <dbReference type="NCBI Taxonomy" id="2763052"/>
    <lineage>
        <taxon>Bacteria</taxon>
        <taxon>Bacillati</taxon>
        <taxon>Bacillota</taxon>
        <taxon>Clostridia</taxon>
        <taxon>Eubacteriales</taxon>
        <taxon>Oscillospiraceae</taxon>
        <taxon>Lawsonibacter</taxon>
    </lineage>
</organism>
<dbReference type="SUPFAM" id="SSF46689">
    <property type="entry name" value="Homeodomain-like"/>
    <property type="match status" value="1"/>
</dbReference>
<keyword evidence="5" id="KW-1185">Reference proteome</keyword>
<dbReference type="EMBL" id="JACOPQ010000003">
    <property type="protein sequence ID" value="MBC5736481.1"/>
    <property type="molecule type" value="Genomic_DNA"/>
</dbReference>
<keyword evidence="1 2" id="KW-0238">DNA-binding</keyword>
<protein>
    <submittedName>
        <fullName evidence="4">TetR/AcrR family transcriptional regulator</fullName>
    </submittedName>
</protein>
<dbReference type="GO" id="GO:0003677">
    <property type="term" value="F:DNA binding"/>
    <property type="evidence" value="ECO:0007669"/>
    <property type="project" value="UniProtKB-UniRule"/>
</dbReference>
<dbReference type="InterPro" id="IPR050624">
    <property type="entry name" value="HTH-type_Tx_Regulator"/>
</dbReference>
<dbReference type="PRINTS" id="PR00455">
    <property type="entry name" value="HTHTETR"/>
</dbReference>
<dbReference type="AlphaFoldDB" id="A0A8J6JBL9"/>
<evidence type="ECO:0000313" key="5">
    <source>
        <dbReference type="Proteomes" id="UP000607645"/>
    </source>
</evidence>
<name>A0A8J6JBL9_9FIRM</name>
<dbReference type="RefSeq" id="WP_186918744.1">
    <property type="nucleotide sequence ID" value="NZ_JACOPQ010000003.1"/>
</dbReference>
<evidence type="ECO:0000313" key="4">
    <source>
        <dbReference type="EMBL" id="MBC5736481.1"/>
    </source>
</evidence>
<gene>
    <name evidence="4" type="ORF">H8S62_05605</name>
</gene>
<dbReference type="InterPro" id="IPR001647">
    <property type="entry name" value="HTH_TetR"/>
</dbReference>
<evidence type="ECO:0000256" key="2">
    <source>
        <dbReference type="PROSITE-ProRule" id="PRU00335"/>
    </source>
</evidence>
<dbReference type="Gene3D" id="1.10.357.10">
    <property type="entry name" value="Tetracycline Repressor, domain 2"/>
    <property type="match status" value="1"/>
</dbReference>
<dbReference type="PROSITE" id="PS01081">
    <property type="entry name" value="HTH_TETR_1"/>
    <property type="match status" value="1"/>
</dbReference>
<dbReference type="InterPro" id="IPR023772">
    <property type="entry name" value="DNA-bd_HTH_TetR-type_CS"/>
</dbReference>
<feature type="DNA-binding region" description="H-T-H motif" evidence="2">
    <location>
        <begin position="36"/>
        <end position="55"/>
    </location>
</feature>
<dbReference type="Proteomes" id="UP000607645">
    <property type="component" value="Unassembled WGS sequence"/>
</dbReference>
<dbReference type="Pfam" id="PF00440">
    <property type="entry name" value="TetR_N"/>
    <property type="match status" value="1"/>
</dbReference>
<reference evidence="4" key="1">
    <citation type="submission" date="2020-08" db="EMBL/GenBank/DDBJ databases">
        <title>Genome public.</title>
        <authorList>
            <person name="Liu C."/>
            <person name="Sun Q."/>
        </authorList>
    </citation>
    <scope>NUCLEOTIDE SEQUENCE</scope>
    <source>
        <strain evidence="4">NSJ-52</strain>
    </source>
</reference>
<dbReference type="PANTHER" id="PTHR43479:SF11">
    <property type="entry name" value="ACREF_ENVCD OPERON REPRESSOR-RELATED"/>
    <property type="match status" value="1"/>
</dbReference>
<dbReference type="InterPro" id="IPR009057">
    <property type="entry name" value="Homeodomain-like_sf"/>
</dbReference>